<evidence type="ECO:0000256" key="2">
    <source>
        <dbReference type="ARBA" id="ARBA00022578"/>
    </source>
</evidence>
<keyword evidence="8" id="KW-1185">Reference proteome</keyword>
<evidence type="ECO:0000259" key="5">
    <source>
        <dbReference type="Pfam" id="PF01385"/>
    </source>
</evidence>
<dbReference type="Proteomes" id="UP001523262">
    <property type="component" value="Unassembled WGS sequence"/>
</dbReference>
<feature type="domain" description="Probable transposase IS891/IS1136/IS1341" evidence="5">
    <location>
        <begin position="177"/>
        <end position="295"/>
    </location>
</feature>
<dbReference type="NCBIfam" id="NF040570">
    <property type="entry name" value="guided_TnpB"/>
    <property type="match status" value="1"/>
</dbReference>
<accession>A0ABT0WF76</accession>
<protein>
    <submittedName>
        <fullName evidence="7">Transposase</fullName>
    </submittedName>
</protein>
<comment type="similarity">
    <text evidence="1">In the C-terminal section; belongs to the transposase 35 family.</text>
</comment>
<evidence type="ECO:0000313" key="7">
    <source>
        <dbReference type="EMBL" id="MCM2534974.1"/>
    </source>
</evidence>
<evidence type="ECO:0000313" key="8">
    <source>
        <dbReference type="Proteomes" id="UP001523262"/>
    </source>
</evidence>
<keyword evidence="3" id="KW-0238">DNA-binding</keyword>
<organism evidence="7 8">
    <name type="scientific">Neobacillus pocheonensis</name>
    <dbReference type="NCBI Taxonomy" id="363869"/>
    <lineage>
        <taxon>Bacteria</taxon>
        <taxon>Bacillati</taxon>
        <taxon>Bacillota</taxon>
        <taxon>Bacilli</taxon>
        <taxon>Bacillales</taxon>
        <taxon>Bacillaceae</taxon>
        <taxon>Neobacillus</taxon>
    </lineage>
</organism>
<evidence type="ECO:0000256" key="1">
    <source>
        <dbReference type="ARBA" id="ARBA00008761"/>
    </source>
</evidence>
<feature type="domain" description="Cas12f1-like TNB" evidence="6">
    <location>
        <begin position="320"/>
        <end position="383"/>
    </location>
</feature>
<dbReference type="InterPro" id="IPR010095">
    <property type="entry name" value="Cas12f1-like_TNB"/>
</dbReference>
<reference evidence="7 8" key="1">
    <citation type="submission" date="2022-06" db="EMBL/GenBank/DDBJ databases">
        <authorList>
            <person name="Jeon C.O."/>
        </authorList>
    </citation>
    <scope>NUCLEOTIDE SEQUENCE [LARGE SCALE GENOMIC DNA]</scope>
    <source>
        <strain evidence="7 8">KCTC 13943</strain>
    </source>
</reference>
<gene>
    <name evidence="7" type="ORF">NDK43_24860</name>
</gene>
<dbReference type="InterPro" id="IPR001959">
    <property type="entry name" value="Transposase"/>
</dbReference>
<name>A0ABT0WF76_9BACI</name>
<keyword evidence="2" id="KW-0815">Transposition</keyword>
<dbReference type="EMBL" id="JAMQCR010000002">
    <property type="protein sequence ID" value="MCM2534974.1"/>
    <property type="molecule type" value="Genomic_DNA"/>
</dbReference>
<keyword evidence="4" id="KW-0233">DNA recombination</keyword>
<evidence type="ECO:0000259" key="6">
    <source>
        <dbReference type="Pfam" id="PF07282"/>
    </source>
</evidence>
<comment type="caution">
    <text evidence="7">The sequence shown here is derived from an EMBL/GenBank/DDBJ whole genome shotgun (WGS) entry which is preliminary data.</text>
</comment>
<dbReference type="Pfam" id="PF07282">
    <property type="entry name" value="Cas12f1-like_TNB"/>
    <property type="match status" value="1"/>
</dbReference>
<evidence type="ECO:0000256" key="3">
    <source>
        <dbReference type="ARBA" id="ARBA00023125"/>
    </source>
</evidence>
<proteinExistence type="inferred from homology"/>
<evidence type="ECO:0000256" key="4">
    <source>
        <dbReference type="ARBA" id="ARBA00023172"/>
    </source>
</evidence>
<dbReference type="NCBIfam" id="TIGR01766">
    <property type="entry name" value="IS200/IS605 family accessory protein TnpB-like domain"/>
    <property type="match status" value="1"/>
</dbReference>
<sequence>MEQNKKNLKEQKKKESKGDIVIRKFPLRLTEEERSLVDTIRKEAANLWNDVLDLHWWLYDVYKIWTNASEKKKWYNATTHTLHSQTIQAIIELHEETCKRTRILRAKGEKQWRYPWKHKKFFIVKYKKAIIKLKEEKLVFSNGKNQTPFVIPQPKHIDFHTIKSAEIVWHKNQYWMHLAVEVPKQIPVQGENEAGCDLGLIHAAVLSNGKNHFIVTGRELRSLQRYRNKRLKAFQKQISRKKPGSNNRQKLILRKRRFLEKMERRIEYLLHSISKMVTDWCVEKQIKKLFIGSPDGVQKNTKKKKKTRKEIRQQLSNWSFGQLIEKIKYKLRLRDVTVQLVEESYTSGTCPSCGEFHKQWNRNFHCSKCGATGHRDVVGAINILDKSKNKHLTPNRELPKIQDTTYRRVLLTPIVSHNGRKRTVV</sequence>
<dbReference type="Pfam" id="PF01385">
    <property type="entry name" value="OrfB_IS605"/>
    <property type="match status" value="1"/>
</dbReference>